<evidence type="ECO:0000256" key="4">
    <source>
        <dbReference type="ARBA" id="ARBA00023088"/>
    </source>
</evidence>
<feature type="region of interest" description="Disordered" evidence="5">
    <location>
        <begin position="28"/>
        <end position="193"/>
    </location>
</feature>
<keyword evidence="1" id="KW-0134">Cell wall</keyword>
<keyword evidence="3 7" id="KW-0732">Signal</keyword>
<dbReference type="InterPro" id="IPR029337">
    <property type="entry name" value="INSYN2"/>
</dbReference>
<feature type="domain" description="Gram-positive cocci surface proteins LPxTG" evidence="8">
    <location>
        <begin position="741"/>
        <end position="775"/>
    </location>
</feature>
<dbReference type="PANTHER" id="PTHR28682">
    <property type="entry name" value="INHIBITORY SYNAPTIC FACTOR 2A-RELATED"/>
    <property type="match status" value="1"/>
</dbReference>
<comment type="caution">
    <text evidence="9">The sequence shown here is derived from an EMBL/GenBank/DDBJ whole genome shotgun (WGS) entry which is preliminary data.</text>
</comment>
<feature type="region of interest" description="Disordered" evidence="5">
    <location>
        <begin position="723"/>
        <end position="745"/>
    </location>
</feature>
<keyword evidence="2" id="KW-0964">Secreted</keyword>
<evidence type="ECO:0000256" key="1">
    <source>
        <dbReference type="ARBA" id="ARBA00022512"/>
    </source>
</evidence>
<dbReference type="InterPro" id="IPR019931">
    <property type="entry name" value="LPXTG_anchor"/>
</dbReference>
<feature type="transmembrane region" description="Helical" evidence="6">
    <location>
        <begin position="749"/>
        <end position="770"/>
    </location>
</feature>
<feature type="signal peptide" evidence="7">
    <location>
        <begin position="1"/>
        <end position="29"/>
    </location>
</feature>
<gene>
    <name evidence="9" type="ORF">D6U17_03175</name>
</gene>
<feature type="compositionally biased region" description="Polar residues" evidence="5">
    <location>
        <begin position="658"/>
        <end position="685"/>
    </location>
</feature>
<dbReference type="NCBIfam" id="TIGR01167">
    <property type="entry name" value="LPXTG_anchor"/>
    <property type="match status" value="1"/>
</dbReference>
<keyword evidence="6" id="KW-0472">Membrane</keyword>
<dbReference type="PROSITE" id="PS50847">
    <property type="entry name" value="GRAM_POS_ANCHORING"/>
    <property type="match status" value="1"/>
</dbReference>
<evidence type="ECO:0000256" key="5">
    <source>
        <dbReference type="SAM" id="MobiDB-lite"/>
    </source>
</evidence>
<dbReference type="Proteomes" id="UP000281061">
    <property type="component" value="Unassembled WGS sequence"/>
</dbReference>
<evidence type="ECO:0000313" key="10">
    <source>
        <dbReference type="Proteomes" id="UP000281061"/>
    </source>
</evidence>
<feature type="compositionally biased region" description="Polar residues" evidence="5">
    <location>
        <begin position="106"/>
        <end position="116"/>
    </location>
</feature>
<protein>
    <submittedName>
        <fullName evidence="9">SEC10/PgrA surface exclusion domain-containing protein</fullName>
    </submittedName>
</protein>
<evidence type="ECO:0000256" key="3">
    <source>
        <dbReference type="ARBA" id="ARBA00022729"/>
    </source>
</evidence>
<feature type="compositionally biased region" description="Basic and acidic residues" evidence="5">
    <location>
        <begin position="87"/>
        <end position="103"/>
    </location>
</feature>
<feature type="chain" id="PRO_5044264378" evidence="7">
    <location>
        <begin position="30"/>
        <end position="775"/>
    </location>
</feature>
<feature type="compositionally biased region" description="Low complexity" evidence="5">
    <location>
        <begin position="41"/>
        <end position="86"/>
    </location>
</feature>
<feature type="compositionally biased region" description="Low complexity" evidence="5">
    <location>
        <begin position="165"/>
        <end position="175"/>
    </location>
</feature>
<keyword evidence="6" id="KW-0812">Transmembrane</keyword>
<dbReference type="InterPro" id="IPR027607">
    <property type="entry name" value="Surf_Exclu_SEC10/PgrA"/>
</dbReference>
<evidence type="ECO:0000313" key="9">
    <source>
        <dbReference type="EMBL" id="RMW56517.1"/>
    </source>
</evidence>
<sequence length="775" mass="82545">MKSSKVISTTALVLGGLMVTTSNQMTAHADTEGQATTNQVVSPQSASTPQASQAVTSYTASQATVASQAASQSATATQSYASQLENDPAKTAEQEQQAAKDKQTASNAKADQTLNDAKSTASSVQSQAVQQAHSDKVTADKQATATKNEAESNAQTAKNTADANALSSKQAADKQAANDKDSAIKQAQSGKVDGKYAQAVKDAQNQLTADTNTVNQANQNKTTAYVATPATSTADSVVGQHDIQSEKNLPTKITDPNLPNNIANNPEADAIGYYGETLKDDNSAVITGSLTDSQQYELADYAVTLVNSWRKAQGLNPVIWTRQSQDAAIEVAKMRERNKLGMKHTAMDSNSYKELHVISNSNGISYKQENMSFLESYHDKVTMTLLKAQLVNTITAMLYQDATSNWGHKNNFTNMEVMGFSVQKNNDPTTNELLSYVLVFDGFTNNEGTTPEVLTPTSAQTIEASRTSGGATKAQLQAVENDKVTLANAQKALTDATNAANQSIAPQLANINDTYEKALRANSAEYQTRLSTADNVYKQAIASAEQTYSNALAKNTANETAKIQQAQSAYNTAIAKATATHDAAIKQAQQTYDTEYAAAHDETPAERTARHAKMLAAFKANEATKLANLKAQQATDLKNFKAQQTATSKTADQVKAGTHSTTIKTNTKQPNTHTAKQTPQAATDTVSIKSDTVGEQETDAPVLLHQGTPEHTVSVLVPTVKSVQRHGETPDQPAGQAKSTLPQTNESSVAPISLIGVALLGLLGLSYRGLRRKVR</sequence>
<evidence type="ECO:0000256" key="2">
    <source>
        <dbReference type="ARBA" id="ARBA00022525"/>
    </source>
</evidence>
<organism evidence="9 10">
    <name type="scientific">Lactiplantibacillus pentosus</name>
    <name type="common">Lactobacillus pentosus</name>
    <dbReference type="NCBI Taxonomy" id="1589"/>
    <lineage>
        <taxon>Bacteria</taxon>
        <taxon>Bacillati</taxon>
        <taxon>Bacillota</taxon>
        <taxon>Bacilli</taxon>
        <taxon>Lactobacillales</taxon>
        <taxon>Lactobacillaceae</taxon>
        <taxon>Lactiplantibacillus</taxon>
    </lineage>
</organism>
<feature type="compositionally biased region" description="Low complexity" evidence="5">
    <location>
        <begin position="117"/>
        <end position="132"/>
    </location>
</feature>
<feature type="compositionally biased region" description="Polar residues" evidence="5">
    <location>
        <begin position="141"/>
        <end position="162"/>
    </location>
</feature>
<evidence type="ECO:0000256" key="7">
    <source>
        <dbReference type="SAM" id="SignalP"/>
    </source>
</evidence>
<dbReference type="NCBIfam" id="TIGR04320">
    <property type="entry name" value="Surf_Exclu_PgrA"/>
    <property type="match status" value="1"/>
</dbReference>
<dbReference type="EMBL" id="RDCL01000039">
    <property type="protein sequence ID" value="RMW56517.1"/>
    <property type="molecule type" value="Genomic_DNA"/>
</dbReference>
<reference evidence="9 10" key="1">
    <citation type="submission" date="2018-10" db="EMBL/GenBank/DDBJ databases">
        <title>Genome sequences of five Lactobacillus pentosus strains isolated from brines of traditionally fermented spanish-style green table olives and differences between them.</title>
        <authorList>
            <person name="Jimenez Diaz R."/>
        </authorList>
    </citation>
    <scope>NUCLEOTIDE SEQUENCE [LARGE SCALE GENOMIC DNA]</scope>
    <source>
        <strain evidence="9 10">IG8</strain>
    </source>
</reference>
<name>A0AB37RJU8_LACPE</name>
<keyword evidence="6" id="KW-1133">Transmembrane helix</keyword>
<evidence type="ECO:0000256" key="6">
    <source>
        <dbReference type="SAM" id="Phobius"/>
    </source>
</evidence>
<dbReference type="RefSeq" id="WP_122211000.1">
    <property type="nucleotide sequence ID" value="NZ_RDCH01000027.1"/>
</dbReference>
<proteinExistence type="predicted"/>
<dbReference type="AlphaFoldDB" id="A0AB37RJU8"/>
<accession>A0AB37RJU8</accession>
<feature type="region of interest" description="Disordered" evidence="5">
    <location>
        <begin position="645"/>
        <end position="685"/>
    </location>
</feature>
<evidence type="ECO:0000259" key="8">
    <source>
        <dbReference type="PROSITE" id="PS50847"/>
    </source>
</evidence>
<keyword evidence="4" id="KW-0572">Peptidoglycan-anchor</keyword>